<keyword evidence="4" id="KW-1185">Reference proteome</keyword>
<dbReference type="Gene3D" id="3.40.50.11350">
    <property type="match status" value="1"/>
</dbReference>
<dbReference type="GO" id="GO:0005975">
    <property type="term" value="P:carbohydrate metabolic process"/>
    <property type="evidence" value="ECO:0007669"/>
    <property type="project" value="InterPro"/>
</dbReference>
<name>A0A1G9NNY6_9SPHI</name>
<dbReference type="OrthoDB" id="9794601at2"/>
<dbReference type="GO" id="GO:0016020">
    <property type="term" value="C:membrane"/>
    <property type="evidence" value="ECO:0007669"/>
    <property type="project" value="InterPro"/>
</dbReference>
<keyword evidence="2 3" id="KW-0808">Transferase</keyword>
<evidence type="ECO:0000313" key="4">
    <source>
        <dbReference type="Proteomes" id="UP000183200"/>
    </source>
</evidence>
<keyword evidence="1" id="KW-0328">Glycosyltransferase</keyword>
<dbReference type="Proteomes" id="UP000183200">
    <property type="component" value="Unassembled WGS sequence"/>
</dbReference>
<gene>
    <name evidence="3" type="ORF">SAMN05421820_102396</name>
</gene>
<dbReference type="AlphaFoldDB" id="A0A1G9NNY6"/>
<dbReference type="EMBL" id="FNGY01000002">
    <property type="protein sequence ID" value="SDL88302.1"/>
    <property type="molecule type" value="Genomic_DNA"/>
</dbReference>
<dbReference type="RefSeq" id="WP_074605273.1">
    <property type="nucleotide sequence ID" value="NZ_FNGY01000002.1"/>
</dbReference>
<dbReference type="InterPro" id="IPR002516">
    <property type="entry name" value="Glyco_trans_11"/>
</dbReference>
<protein>
    <submittedName>
        <fullName evidence="3">Glycosyl transferase family 11</fullName>
    </submittedName>
</protein>
<dbReference type="CDD" id="cd11301">
    <property type="entry name" value="Fut1_Fut2_like"/>
    <property type="match status" value="1"/>
</dbReference>
<sequence>MIIVELTGGLGNQMFQYAFGRSLSLMLNRQLLIDDHAFSLSGNPDRTYNLDIFNLDIEFLNREQFNPGETVHQVFERHENTYDKGLLEALKQLPSDVPVKLMGYWQSYRYFDEIKAVIKADFQYLYPLQERWLTLGNQIKETESVMVQVRRGDYLLAPDFHRTVSEFYLERAIDIARNQYSNAVFYIFSDDIAWCKANITAAEDVVFVEDHFQDQHNEYILQLMSLCKHFIIANSSFSWWAAYLGSVENSLIMAPKEWLSIPLNTADLIPDKWRQISMD</sequence>
<reference evidence="4" key="1">
    <citation type="submission" date="2016-10" db="EMBL/GenBank/DDBJ databases">
        <authorList>
            <person name="Varghese N."/>
            <person name="Submissions S."/>
        </authorList>
    </citation>
    <scope>NUCLEOTIDE SEQUENCE [LARGE SCALE GENOMIC DNA]</scope>
    <source>
        <strain evidence="4">DSM 19110</strain>
    </source>
</reference>
<proteinExistence type="predicted"/>
<dbReference type="PANTHER" id="PTHR11927:SF9">
    <property type="entry name" value="L-FUCOSYLTRANSFERASE"/>
    <property type="match status" value="1"/>
</dbReference>
<evidence type="ECO:0000313" key="3">
    <source>
        <dbReference type="EMBL" id="SDL88302.1"/>
    </source>
</evidence>
<evidence type="ECO:0000256" key="2">
    <source>
        <dbReference type="ARBA" id="ARBA00022679"/>
    </source>
</evidence>
<dbReference type="GO" id="GO:0008107">
    <property type="term" value="F:galactoside 2-alpha-L-fucosyltransferase activity"/>
    <property type="evidence" value="ECO:0007669"/>
    <property type="project" value="InterPro"/>
</dbReference>
<organism evidence="3 4">
    <name type="scientific">Pedobacter steynii</name>
    <dbReference type="NCBI Taxonomy" id="430522"/>
    <lineage>
        <taxon>Bacteria</taxon>
        <taxon>Pseudomonadati</taxon>
        <taxon>Bacteroidota</taxon>
        <taxon>Sphingobacteriia</taxon>
        <taxon>Sphingobacteriales</taxon>
        <taxon>Sphingobacteriaceae</taxon>
        <taxon>Pedobacter</taxon>
    </lineage>
</organism>
<dbReference type="PANTHER" id="PTHR11927">
    <property type="entry name" value="GALACTOSIDE 2-L-FUCOSYLTRANSFERASE"/>
    <property type="match status" value="1"/>
</dbReference>
<dbReference type="Pfam" id="PF01531">
    <property type="entry name" value="Glyco_transf_11"/>
    <property type="match status" value="1"/>
</dbReference>
<accession>A0A1G9NNY6</accession>
<evidence type="ECO:0000256" key="1">
    <source>
        <dbReference type="ARBA" id="ARBA00022676"/>
    </source>
</evidence>